<dbReference type="EMBL" id="NFZT01000001">
    <property type="protein sequence ID" value="OWV33097.1"/>
    <property type="molecule type" value="Genomic_DNA"/>
</dbReference>
<protein>
    <submittedName>
        <fullName evidence="2">Uncharacterized protein</fullName>
    </submittedName>
</protein>
<dbReference type="OrthoDB" id="1492993at2"/>
<dbReference type="Proteomes" id="UP000198462">
    <property type="component" value="Unassembled WGS sequence"/>
</dbReference>
<keyword evidence="3" id="KW-1185">Reference proteome</keyword>
<name>A0A219B412_9SPHN</name>
<comment type="caution">
    <text evidence="2">The sequence shown here is derived from an EMBL/GenBank/DDBJ whole genome shotgun (WGS) entry which is preliminary data.</text>
</comment>
<evidence type="ECO:0000256" key="1">
    <source>
        <dbReference type="SAM" id="MobiDB-lite"/>
    </source>
</evidence>
<evidence type="ECO:0000313" key="2">
    <source>
        <dbReference type="EMBL" id="OWV33097.1"/>
    </source>
</evidence>
<accession>A0A219B412</accession>
<evidence type="ECO:0000313" key="3">
    <source>
        <dbReference type="Proteomes" id="UP000198462"/>
    </source>
</evidence>
<organism evidence="2 3">
    <name type="scientific">Pacificimonas flava</name>
    <dbReference type="NCBI Taxonomy" id="1234595"/>
    <lineage>
        <taxon>Bacteria</taxon>
        <taxon>Pseudomonadati</taxon>
        <taxon>Pseudomonadota</taxon>
        <taxon>Alphaproteobacteria</taxon>
        <taxon>Sphingomonadales</taxon>
        <taxon>Sphingosinicellaceae</taxon>
        <taxon>Pacificimonas</taxon>
    </lineage>
</organism>
<dbReference type="AlphaFoldDB" id="A0A219B412"/>
<proteinExistence type="predicted"/>
<sequence>MPKWMRPEMLMAIAAFVTSIAAVWVAWEQSRLMRVQQHASMRPILTTAAGMNAGQLTFHVANVGVGPALVRSAELAFGSEGTADWTAYRQKLFPELDEGVIAVVNVDAIEGRPIAAGESFSALTLQVREEARTPEVFRQFFSRFRSAEEWPNLRICYCSVFDRCWTTEVSGEAAPVKECPAPTNWQSAPLASMAAVSGEPVPGRAGPGVPGTTPDAIPQASPD</sequence>
<feature type="region of interest" description="Disordered" evidence="1">
    <location>
        <begin position="196"/>
        <end position="223"/>
    </location>
</feature>
<dbReference type="RefSeq" id="WP_088711885.1">
    <property type="nucleotide sequence ID" value="NZ_NFZT01000001.1"/>
</dbReference>
<reference evidence="3" key="1">
    <citation type="submission" date="2017-05" db="EMBL/GenBank/DDBJ databases">
        <authorList>
            <person name="Lin X."/>
        </authorList>
    </citation>
    <scope>NUCLEOTIDE SEQUENCE [LARGE SCALE GENOMIC DNA]</scope>
    <source>
        <strain evidence="3">JLT2012</strain>
    </source>
</reference>
<gene>
    <name evidence="2" type="ORF">B5C34_06210</name>
</gene>